<feature type="compositionally biased region" description="Low complexity" evidence="1">
    <location>
        <begin position="1"/>
        <end position="13"/>
    </location>
</feature>
<proteinExistence type="predicted"/>
<dbReference type="AlphaFoldDB" id="A0A3N4L484"/>
<dbReference type="OrthoDB" id="5407137at2759"/>
<feature type="compositionally biased region" description="Polar residues" evidence="1">
    <location>
        <begin position="14"/>
        <end position="23"/>
    </location>
</feature>
<keyword evidence="3" id="KW-1185">Reference proteome</keyword>
<protein>
    <submittedName>
        <fullName evidence="2">Uncharacterized protein</fullName>
    </submittedName>
</protein>
<sequence>MVAPAVVGASSPVDISSSSNQQGKPLVIRQPTQHYPHRPILGAPLAFLPTPCHLEIPPPFKGAGGRPVCDSAACSATNSGVTPPTTPALTTATTAISTTTTTNTTNIVTNTKDNKMKFSSSTSNSSSASSSYTHGDSHFPNAHPEPIPYFPNHHHHHHHHHEEEEEEEEEREQEHQCELAHQEEEYIVPWQEEMRRVEAARHRRDLIEAKRIRQATQRKLQLQQQQKQQQPRQWVWVVDEEIEAVQEADVIVARNKGFSWGGRVKDVWRKVFSGKRRLSEHELPLKRQEALRKLTVDFSHFPAPLFLVRGSTASAIYITMTVSPKAEPAAEEG</sequence>
<feature type="region of interest" description="Disordered" evidence="1">
    <location>
        <begin position="115"/>
        <end position="184"/>
    </location>
</feature>
<dbReference type="InParanoid" id="A0A3N4L484"/>
<feature type="compositionally biased region" description="Low complexity" evidence="1">
    <location>
        <begin position="119"/>
        <end position="131"/>
    </location>
</feature>
<accession>A0A3N4L484</accession>
<evidence type="ECO:0000313" key="2">
    <source>
        <dbReference type="EMBL" id="RPB17366.1"/>
    </source>
</evidence>
<feature type="compositionally biased region" description="Basic and acidic residues" evidence="1">
    <location>
        <begin position="172"/>
        <end position="184"/>
    </location>
</feature>
<dbReference type="Proteomes" id="UP000277580">
    <property type="component" value="Unassembled WGS sequence"/>
</dbReference>
<gene>
    <name evidence="2" type="ORF">P167DRAFT_601847</name>
</gene>
<evidence type="ECO:0000313" key="3">
    <source>
        <dbReference type="Proteomes" id="UP000277580"/>
    </source>
</evidence>
<evidence type="ECO:0000256" key="1">
    <source>
        <dbReference type="SAM" id="MobiDB-lite"/>
    </source>
</evidence>
<reference evidence="2 3" key="1">
    <citation type="journal article" date="2018" name="Nat. Ecol. Evol.">
        <title>Pezizomycetes genomes reveal the molecular basis of ectomycorrhizal truffle lifestyle.</title>
        <authorList>
            <person name="Murat C."/>
            <person name="Payen T."/>
            <person name="Noel B."/>
            <person name="Kuo A."/>
            <person name="Morin E."/>
            <person name="Chen J."/>
            <person name="Kohler A."/>
            <person name="Krizsan K."/>
            <person name="Balestrini R."/>
            <person name="Da Silva C."/>
            <person name="Montanini B."/>
            <person name="Hainaut M."/>
            <person name="Levati E."/>
            <person name="Barry K.W."/>
            <person name="Belfiori B."/>
            <person name="Cichocki N."/>
            <person name="Clum A."/>
            <person name="Dockter R.B."/>
            <person name="Fauchery L."/>
            <person name="Guy J."/>
            <person name="Iotti M."/>
            <person name="Le Tacon F."/>
            <person name="Lindquist E.A."/>
            <person name="Lipzen A."/>
            <person name="Malagnac F."/>
            <person name="Mello A."/>
            <person name="Molinier V."/>
            <person name="Miyauchi S."/>
            <person name="Poulain J."/>
            <person name="Riccioni C."/>
            <person name="Rubini A."/>
            <person name="Sitrit Y."/>
            <person name="Splivallo R."/>
            <person name="Traeger S."/>
            <person name="Wang M."/>
            <person name="Zifcakova L."/>
            <person name="Wipf D."/>
            <person name="Zambonelli A."/>
            <person name="Paolocci F."/>
            <person name="Nowrousian M."/>
            <person name="Ottonello S."/>
            <person name="Baldrian P."/>
            <person name="Spatafora J.W."/>
            <person name="Henrissat B."/>
            <person name="Nagy L.G."/>
            <person name="Aury J.M."/>
            <person name="Wincker P."/>
            <person name="Grigoriev I.V."/>
            <person name="Bonfante P."/>
            <person name="Martin F.M."/>
        </authorList>
    </citation>
    <scope>NUCLEOTIDE SEQUENCE [LARGE SCALE GENOMIC DNA]</scope>
    <source>
        <strain evidence="2 3">CCBAS932</strain>
    </source>
</reference>
<dbReference type="EMBL" id="ML119106">
    <property type="protein sequence ID" value="RPB17366.1"/>
    <property type="molecule type" value="Genomic_DNA"/>
</dbReference>
<feature type="region of interest" description="Disordered" evidence="1">
    <location>
        <begin position="1"/>
        <end position="23"/>
    </location>
</feature>
<name>A0A3N4L484_9PEZI</name>
<organism evidence="2 3">
    <name type="scientific">Morchella conica CCBAS932</name>
    <dbReference type="NCBI Taxonomy" id="1392247"/>
    <lineage>
        <taxon>Eukaryota</taxon>
        <taxon>Fungi</taxon>
        <taxon>Dikarya</taxon>
        <taxon>Ascomycota</taxon>
        <taxon>Pezizomycotina</taxon>
        <taxon>Pezizomycetes</taxon>
        <taxon>Pezizales</taxon>
        <taxon>Morchellaceae</taxon>
        <taxon>Morchella</taxon>
    </lineage>
</organism>